<dbReference type="InterPro" id="IPR011037">
    <property type="entry name" value="Pyrv_Knase-like_insert_dom_sf"/>
</dbReference>
<comment type="caution">
    <text evidence="2">The sequence shown here is derived from an EMBL/GenBank/DDBJ whole genome shotgun (WGS) entry which is preliminary data.</text>
</comment>
<dbReference type="SUPFAM" id="SSF50800">
    <property type="entry name" value="PK beta-barrel domain-like"/>
    <property type="match status" value="1"/>
</dbReference>
<organism evidence="2 3">
    <name type="scientific">Stutzerimonas azotifigens</name>
    <dbReference type="NCBI Taxonomy" id="291995"/>
    <lineage>
        <taxon>Bacteria</taxon>
        <taxon>Pseudomonadati</taxon>
        <taxon>Pseudomonadota</taxon>
        <taxon>Gammaproteobacteria</taxon>
        <taxon>Pseudomonadales</taxon>
        <taxon>Pseudomonadaceae</taxon>
        <taxon>Stutzerimonas</taxon>
    </lineage>
</organism>
<accession>A0ABR5Z251</accession>
<dbReference type="EMBL" id="JAAMRF010000006">
    <property type="protein sequence ID" value="MBA1274232.1"/>
    <property type="molecule type" value="Genomic_DNA"/>
</dbReference>
<dbReference type="Gene3D" id="2.40.33.20">
    <property type="entry name" value="PK beta-barrel domain-like"/>
    <property type="match status" value="1"/>
</dbReference>
<evidence type="ECO:0000313" key="3">
    <source>
        <dbReference type="Proteomes" id="UP000786387"/>
    </source>
</evidence>
<dbReference type="InterPro" id="IPR052353">
    <property type="entry name" value="Benzoxazolinone_Detox_Enz"/>
</dbReference>
<feature type="domain" description="MOSC" evidence="1">
    <location>
        <begin position="45"/>
        <end position="181"/>
    </location>
</feature>
<dbReference type="PANTHER" id="PTHR30212">
    <property type="entry name" value="PROTEIN YIIM"/>
    <property type="match status" value="1"/>
</dbReference>
<dbReference type="PANTHER" id="PTHR30212:SF2">
    <property type="entry name" value="PROTEIN YIIM"/>
    <property type="match status" value="1"/>
</dbReference>
<proteinExistence type="predicted"/>
<name>A0ABR5Z251_9GAMM</name>
<dbReference type="InterPro" id="IPR005302">
    <property type="entry name" value="MoCF_Sase_C"/>
</dbReference>
<sequence>MSERLVSSGFTPGADPVHWPSTGPFILERPRSLPGEGKLSAIDKRMALGSVWLGHDGLTGDRVVDRRYHGGPDRTVCHFPAQHYDRLGRQFPMLARCAIPAFGENLSTHDLDEQAVCIGDRFRWGTAVIEISQPRVPCVNLDRRHAAPGLARAMAQVGLTGWLYRTGMEGAINPGDGLEIIERPLPTLTVASVWRAYMDENASLATLAELAQAPLLARQLRQVFRQRLDTACARRDQTRLFD</sequence>
<evidence type="ECO:0000259" key="1">
    <source>
        <dbReference type="PROSITE" id="PS51340"/>
    </source>
</evidence>
<evidence type="ECO:0000313" key="2">
    <source>
        <dbReference type="EMBL" id="MBA1274232.1"/>
    </source>
</evidence>
<protein>
    <submittedName>
        <fullName evidence="2">MOSC domain-containing protein</fullName>
    </submittedName>
</protein>
<dbReference type="PROSITE" id="PS51340">
    <property type="entry name" value="MOSC"/>
    <property type="match status" value="1"/>
</dbReference>
<keyword evidence="3" id="KW-1185">Reference proteome</keyword>
<gene>
    <name evidence="2" type="ORF">G7026_12780</name>
</gene>
<dbReference type="Pfam" id="PF03473">
    <property type="entry name" value="MOSC"/>
    <property type="match status" value="1"/>
</dbReference>
<reference evidence="2 3" key="1">
    <citation type="submission" date="2020-02" db="EMBL/GenBank/DDBJ databases">
        <title>Synteny-based analysis reveals conserved mechanism for high triclosan tolerance in Pseudomonas, as well as instances of horizontal transfer.</title>
        <authorList>
            <person name="Mcfarland A.G."/>
            <person name="Bertucci H.K."/>
            <person name="Litmann E."/>
            <person name="Shen J."/>
            <person name="Huttenhower C."/>
            <person name="Hartmann E.M."/>
        </authorList>
    </citation>
    <scope>NUCLEOTIDE SEQUENCE [LARGE SCALE GENOMIC DNA]</scope>
    <source>
        <strain evidence="2 3">115A1</strain>
    </source>
</reference>
<dbReference type="Proteomes" id="UP000786387">
    <property type="component" value="Unassembled WGS sequence"/>
</dbReference>